<gene>
    <name evidence="2" type="ORF">SAMN04488024_10294</name>
</gene>
<keyword evidence="1" id="KW-0812">Transmembrane</keyword>
<evidence type="ECO:0000313" key="3">
    <source>
        <dbReference type="Proteomes" id="UP000199455"/>
    </source>
</evidence>
<feature type="transmembrane region" description="Helical" evidence="1">
    <location>
        <begin position="63"/>
        <end position="85"/>
    </location>
</feature>
<keyword evidence="3" id="KW-1185">Reference proteome</keyword>
<dbReference type="STRING" id="390242.SAMN04488024_10294"/>
<evidence type="ECO:0000313" key="2">
    <source>
        <dbReference type="EMBL" id="SDC44919.1"/>
    </source>
</evidence>
<feature type="transmembrane region" description="Helical" evidence="1">
    <location>
        <begin position="20"/>
        <end position="43"/>
    </location>
</feature>
<evidence type="ECO:0000256" key="1">
    <source>
        <dbReference type="SAM" id="Phobius"/>
    </source>
</evidence>
<protein>
    <recommendedName>
        <fullName evidence="4">DoxX protein</fullName>
    </recommendedName>
</protein>
<accession>A0A1G6LP18</accession>
<evidence type="ECO:0008006" key="4">
    <source>
        <dbReference type="Google" id="ProtNLM"/>
    </source>
</evidence>
<reference evidence="3" key="1">
    <citation type="submission" date="2016-10" db="EMBL/GenBank/DDBJ databases">
        <authorList>
            <person name="Varghese N."/>
            <person name="Submissions S."/>
        </authorList>
    </citation>
    <scope>NUCLEOTIDE SEQUENCE [LARGE SCALE GENOMIC DNA]</scope>
    <source>
        <strain evidence="3">DSM 18609</strain>
    </source>
</reference>
<proteinExistence type="predicted"/>
<dbReference type="AlphaFoldDB" id="A0A1G6LP18"/>
<dbReference type="RefSeq" id="WP_090765100.1">
    <property type="nucleotide sequence ID" value="NZ_FMZH01000002.1"/>
</dbReference>
<keyword evidence="1" id="KW-0472">Membrane</keyword>
<sequence>MKLLVQLQQFQEEARYNIWFRIFTVFCRVALAASFIPSGIVKIMGERFTALPPNNPLGHYFDALHLTGYYYTFIGIAQLCIALLLLIPRTAFVGALAYFPVIINICVLTYATRFEGTRIVTLMVLADLYLLFWDYKRLKAIVWSAGLPKAPLSKKFPFAFAGFVIAAIAAVVLSNQFLYEIRPGNSMAECKNQSAGGKNPKGCAIFCDCIYQKGLPLDSCLKEYAKTKASGKADKSH</sequence>
<organism evidence="2 3">
    <name type="scientific">Pedobacter soli</name>
    <dbReference type="NCBI Taxonomy" id="390242"/>
    <lineage>
        <taxon>Bacteria</taxon>
        <taxon>Pseudomonadati</taxon>
        <taxon>Bacteroidota</taxon>
        <taxon>Sphingobacteriia</taxon>
        <taxon>Sphingobacteriales</taxon>
        <taxon>Sphingobacteriaceae</taxon>
        <taxon>Pedobacter</taxon>
    </lineage>
</organism>
<feature type="transmembrane region" description="Helical" evidence="1">
    <location>
        <begin position="156"/>
        <end position="179"/>
    </location>
</feature>
<feature type="transmembrane region" description="Helical" evidence="1">
    <location>
        <begin position="92"/>
        <end position="111"/>
    </location>
</feature>
<dbReference type="EMBL" id="FMZH01000002">
    <property type="protein sequence ID" value="SDC44919.1"/>
    <property type="molecule type" value="Genomic_DNA"/>
</dbReference>
<keyword evidence="1" id="KW-1133">Transmembrane helix</keyword>
<dbReference type="Proteomes" id="UP000199455">
    <property type="component" value="Unassembled WGS sequence"/>
</dbReference>
<name>A0A1G6LP18_9SPHI</name>